<dbReference type="InParanoid" id="Q6CN07"/>
<keyword evidence="9" id="KW-1185">Reference proteome</keyword>
<dbReference type="PANTHER" id="PTHR23508:SF10">
    <property type="entry name" value="CARBOXYLIC ACID TRANSPORTER PROTEIN HOMOLOG"/>
    <property type="match status" value="1"/>
</dbReference>
<proteinExistence type="predicted"/>
<feature type="transmembrane region" description="Helical" evidence="6">
    <location>
        <begin position="199"/>
        <end position="218"/>
    </location>
</feature>
<evidence type="ECO:0000256" key="2">
    <source>
        <dbReference type="ARBA" id="ARBA00022692"/>
    </source>
</evidence>
<feature type="transmembrane region" description="Helical" evidence="6">
    <location>
        <begin position="257"/>
        <end position="279"/>
    </location>
</feature>
<dbReference type="PANTHER" id="PTHR23508">
    <property type="entry name" value="CARBOXYLIC ACID TRANSPORTER PROTEIN HOMOLOG"/>
    <property type="match status" value="1"/>
</dbReference>
<feature type="region of interest" description="Disordered" evidence="5">
    <location>
        <begin position="580"/>
        <end position="600"/>
    </location>
</feature>
<dbReference type="Proteomes" id="UP000000598">
    <property type="component" value="Chromosome E"/>
</dbReference>
<feature type="compositionally biased region" description="Polar residues" evidence="5">
    <location>
        <begin position="580"/>
        <end position="589"/>
    </location>
</feature>
<evidence type="ECO:0000256" key="6">
    <source>
        <dbReference type="SAM" id="Phobius"/>
    </source>
</evidence>
<dbReference type="RefSeq" id="XP_454682.1">
    <property type="nucleotide sequence ID" value="XM_454682.1"/>
</dbReference>
<feature type="transmembrane region" description="Helical" evidence="6">
    <location>
        <begin position="484"/>
        <end position="504"/>
    </location>
</feature>
<feature type="compositionally biased region" description="Polar residues" evidence="5">
    <location>
        <begin position="1"/>
        <end position="10"/>
    </location>
</feature>
<dbReference type="FunCoup" id="Q6CN07">
    <property type="interactions" value="65"/>
</dbReference>
<dbReference type="GeneID" id="2893639"/>
<dbReference type="GO" id="GO:0015355">
    <property type="term" value="F:secondary active monocarboxylate transmembrane transporter activity"/>
    <property type="evidence" value="ECO:0007669"/>
    <property type="project" value="TreeGrafter"/>
</dbReference>
<accession>Q6CN07</accession>
<evidence type="ECO:0000313" key="8">
    <source>
        <dbReference type="EMBL" id="CAG99769.1"/>
    </source>
</evidence>
<dbReference type="eggNOG" id="ENOG502QPK1">
    <property type="taxonomic scope" value="Eukaryota"/>
</dbReference>
<feature type="transmembrane region" description="Helical" evidence="6">
    <location>
        <begin position="170"/>
        <end position="192"/>
    </location>
</feature>
<dbReference type="GO" id="GO:0035879">
    <property type="term" value="P:plasma membrane lactate transport"/>
    <property type="evidence" value="ECO:0007669"/>
    <property type="project" value="TreeGrafter"/>
</dbReference>
<feature type="compositionally biased region" description="Basic and acidic residues" evidence="5">
    <location>
        <begin position="590"/>
        <end position="600"/>
    </location>
</feature>
<evidence type="ECO:0000256" key="4">
    <source>
        <dbReference type="ARBA" id="ARBA00023136"/>
    </source>
</evidence>
<dbReference type="AlphaFoldDB" id="Q6CN07"/>
<evidence type="ECO:0000256" key="3">
    <source>
        <dbReference type="ARBA" id="ARBA00022989"/>
    </source>
</evidence>
<gene>
    <name evidence="8" type="ORF">KLLA0_E16259g</name>
</gene>
<dbReference type="CDD" id="cd17316">
    <property type="entry name" value="MFS_SV2_like"/>
    <property type="match status" value="1"/>
</dbReference>
<dbReference type="OMA" id="MGGIYAC"/>
<dbReference type="EMBL" id="CR382125">
    <property type="protein sequence ID" value="CAG99769.1"/>
    <property type="molecule type" value="Genomic_DNA"/>
</dbReference>
<evidence type="ECO:0000313" key="9">
    <source>
        <dbReference type="Proteomes" id="UP000000598"/>
    </source>
</evidence>
<feature type="transmembrane region" description="Helical" evidence="6">
    <location>
        <begin position="132"/>
        <end position="150"/>
    </location>
</feature>
<feature type="transmembrane region" description="Helical" evidence="6">
    <location>
        <begin position="530"/>
        <end position="549"/>
    </location>
</feature>
<dbReference type="PaxDb" id="284590-Q6CN07"/>
<feature type="transmembrane region" description="Helical" evidence="6">
    <location>
        <begin position="358"/>
        <end position="377"/>
    </location>
</feature>
<organism evidence="8 9">
    <name type="scientific">Kluyveromyces lactis (strain ATCC 8585 / CBS 2359 / DSM 70799 / NBRC 1267 / NRRL Y-1140 / WM37)</name>
    <name type="common">Yeast</name>
    <name type="synonym">Candida sphaerica</name>
    <dbReference type="NCBI Taxonomy" id="284590"/>
    <lineage>
        <taxon>Eukaryota</taxon>
        <taxon>Fungi</taxon>
        <taxon>Dikarya</taxon>
        <taxon>Ascomycota</taxon>
        <taxon>Saccharomycotina</taxon>
        <taxon>Saccharomycetes</taxon>
        <taxon>Saccharomycetales</taxon>
        <taxon>Saccharomycetaceae</taxon>
        <taxon>Kluyveromyces</taxon>
    </lineage>
</organism>
<dbReference type="InterPro" id="IPR005828">
    <property type="entry name" value="MFS_sugar_transport-like"/>
</dbReference>
<feature type="transmembrane region" description="Helical" evidence="6">
    <location>
        <begin position="428"/>
        <end position="446"/>
    </location>
</feature>
<dbReference type="Pfam" id="PF00083">
    <property type="entry name" value="Sugar_tr"/>
    <property type="match status" value="1"/>
</dbReference>
<keyword evidence="2 6" id="KW-0812">Transmembrane</keyword>
<feature type="domain" description="Major facilitator superfamily (MFS) profile" evidence="7">
    <location>
        <begin position="134"/>
        <end position="553"/>
    </location>
</feature>
<evidence type="ECO:0000256" key="5">
    <source>
        <dbReference type="SAM" id="MobiDB-lite"/>
    </source>
</evidence>
<protein>
    <submittedName>
        <fullName evidence="8">KLLA0E16259p</fullName>
    </submittedName>
</protein>
<feature type="transmembrane region" description="Helical" evidence="6">
    <location>
        <begin position="452"/>
        <end position="472"/>
    </location>
</feature>
<dbReference type="InterPro" id="IPR020846">
    <property type="entry name" value="MFS_dom"/>
</dbReference>
<comment type="subcellular location">
    <subcellularLocation>
        <location evidence="1">Membrane</location>
        <topology evidence="1">Multi-pass membrane protein</topology>
    </subcellularLocation>
</comment>
<feature type="transmembrane region" description="Helical" evidence="6">
    <location>
        <begin position="397"/>
        <end position="416"/>
    </location>
</feature>
<dbReference type="SUPFAM" id="SSF103473">
    <property type="entry name" value="MFS general substrate transporter"/>
    <property type="match status" value="1"/>
</dbReference>
<feature type="region of interest" description="Disordered" evidence="5">
    <location>
        <begin position="1"/>
        <end position="31"/>
    </location>
</feature>
<dbReference type="GO" id="GO:0005886">
    <property type="term" value="C:plasma membrane"/>
    <property type="evidence" value="ECO:0007669"/>
    <property type="project" value="TreeGrafter"/>
</dbReference>
<name>Q6CN07_KLULA</name>
<evidence type="ECO:0000259" key="7">
    <source>
        <dbReference type="PROSITE" id="PS50850"/>
    </source>
</evidence>
<reference evidence="8 9" key="1">
    <citation type="journal article" date="2004" name="Nature">
        <title>Genome evolution in yeasts.</title>
        <authorList>
            <consortium name="Genolevures"/>
            <person name="Dujon B."/>
            <person name="Sherman D."/>
            <person name="Fischer G."/>
            <person name="Durrens P."/>
            <person name="Casaregola S."/>
            <person name="Lafontaine I."/>
            <person name="de Montigny J."/>
            <person name="Marck C."/>
            <person name="Neuveglise C."/>
            <person name="Talla E."/>
            <person name="Goffard N."/>
            <person name="Frangeul L."/>
            <person name="Aigle M."/>
            <person name="Anthouard V."/>
            <person name="Babour A."/>
            <person name="Barbe V."/>
            <person name="Barnay S."/>
            <person name="Blanchin S."/>
            <person name="Beckerich J.M."/>
            <person name="Beyne E."/>
            <person name="Bleykasten C."/>
            <person name="Boisrame A."/>
            <person name="Boyer J."/>
            <person name="Cattolico L."/>
            <person name="Confanioleri F."/>
            <person name="de Daruvar A."/>
            <person name="Despons L."/>
            <person name="Fabre E."/>
            <person name="Fairhead C."/>
            <person name="Ferry-Dumazet H."/>
            <person name="Groppi A."/>
            <person name="Hantraye F."/>
            <person name="Hennequin C."/>
            <person name="Jauniaux N."/>
            <person name="Joyet P."/>
            <person name="Kachouri R."/>
            <person name="Kerrest A."/>
            <person name="Koszul R."/>
            <person name="Lemaire M."/>
            <person name="Lesur I."/>
            <person name="Ma L."/>
            <person name="Muller H."/>
            <person name="Nicaud J.M."/>
            <person name="Nikolski M."/>
            <person name="Oztas S."/>
            <person name="Ozier-Kalogeropoulos O."/>
            <person name="Pellenz S."/>
            <person name="Potier S."/>
            <person name="Richard G.F."/>
            <person name="Straub M.L."/>
            <person name="Suleau A."/>
            <person name="Swennene D."/>
            <person name="Tekaia F."/>
            <person name="Wesolowski-Louvel M."/>
            <person name="Westhof E."/>
            <person name="Wirth B."/>
            <person name="Zeniou-Meyer M."/>
            <person name="Zivanovic I."/>
            <person name="Bolotin-Fukuhara M."/>
            <person name="Thierry A."/>
            <person name="Bouchier C."/>
            <person name="Caudron B."/>
            <person name="Scarpelli C."/>
            <person name="Gaillardin C."/>
            <person name="Weissenbach J."/>
            <person name="Wincker P."/>
            <person name="Souciet J.L."/>
        </authorList>
    </citation>
    <scope>NUCLEOTIDE SEQUENCE [LARGE SCALE GENOMIC DNA]</scope>
    <source>
        <strain evidence="9">ATCC 8585 / CBS 2359 / DSM 70799 / NBRC 1267 / NRRL Y-1140 / WM37</strain>
    </source>
</reference>
<sequence>MNNNNITPESDSMKSNDNDQTNDYMPDVADFDHTQTNTNEIARAISHPGSVLSRVASYVSRKDRYVDENGNEVWQDDEVSILMEEDETPDFTWKNIRHYAITRFTTLTELHRVSMENINPIPELRKMTLHNWNYFFMGYAAWLCAAWAFFAVSVSTAPLATLYGKETKDISWGLSLVLFVRSAGAIIFGIWTDNYSRKWPYITCLGLFLICQLCTPWAKTYTQFLGVRWISGIAMGGIYACASATAIEDAPVKARSFLSGLFFTAYAMGFIFAIIFYRAFLNVNGENYWKVQFWFSIWLPAVLILWRLVWPETKYFTKVLKARQLMRDDAIAKNGGQPLPKLSFKQKFANVKKTVSKYWLLFGYLILLLVGPNYLTHASQDLFPTMLRAQLRFSEDAVTVAIVVVCLGSIAGGMFFGQLMEITGRRVGLLLALIMAGCFTYPAFMLKTSSAVLGAGFMLWFSILGVWGVLPIHLSELSPPEARALVSGLAYQLGNLASAASVVIENDLADLYPIEWNSAGEVTNKDYSKVMAILTGSSVIFTFVLVFVGHEKFHRDLSSPHLKSYIERVDQTEEVAAMTGSTANSISSKPSDDQLEKVSV</sequence>
<dbReference type="PROSITE" id="PS50850">
    <property type="entry name" value="MFS"/>
    <property type="match status" value="1"/>
</dbReference>
<dbReference type="Gene3D" id="1.20.1250.20">
    <property type="entry name" value="MFS general substrate transporter like domains"/>
    <property type="match status" value="1"/>
</dbReference>
<dbReference type="KEGG" id="kla:KLLA0_E16259g"/>
<feature type="transmembrane region" description="Helical" evidence="6">
    <location>
        <begin position="224"/>
        <end position="245"/>
    </location>
</feature>
<keyword evidence="4 6" id="KW-0472">Membrane</keyword>
<dbReference type="InterPro" id="IPR036259">
    <property type="entry name" value="MFS_trans_sf"/>
</dbReference>
<evidence type="ECO:0000256" key="1">
    <source>
        <dbReference type="ARBA" id="ARBA00004141"/>
    </source>
</evidence>
<keyword evidence="3 6" id="KW-1133">Transmembrane helix</keyword>
<feature type="transmembrane region" description="Helical" evidence="6">
    <location>
        <begin position="291"/>
        <end position="310"/>
    </location>
</feature>
<dbReference type="HOGENOM" id="CLU_001265_46_1_1"/>